<sequence>MHDLLVIGGGINGTGIARDAAGRGLDVVLVEKDDLAQHTSSASTKLIHGGLRYLEMYDFALVRKALIEREILLRAAPHIIWPMRFVLPHDKDQRPAWLIRLGLFLYDHLGGRKLLPGTSVLRRKTTHKLDPLKDEFRLAFEYSDCWVEDSRLVVLNAVDAKERGAEVHTRTACTKLVRHKDHWEATLTSAGNTETRKFRAVVNAAGGWVDEIIDLADPQDSATHLRLVKGSHIIVPKWHEGEHAYFFQNADGRIMFAIPYERGEFTLIGTTDIPYTANKDKVEITEDEIAYLCAGASEYYKRAITPDDVVATYSGVRPLYDDHAASASKVTRDFVLHYDTEGGAPLLSVFGGKITTYRELAEEAVAELAPLFDGLPKTWTRHASLPGGDIPAANFDAYLSGLVLTHPHMPVELLTRLARAYGTRTRALLGDADSMADLGRDFGGGLTEREVAWLVDQEFARSAEDILRRRSKLYLHMTKEEQGAFTDWFAARYA</sequence>
<evidence type="ECO:0000256" key="1">
    <source>
        <dbReference type="ARBA" id="ARBA00001974"/>
    </source>
</evidence>
<dbReference type="SUPFAM" id="SSF51905">
    <property type="entry name" value="FAD/NAD(P)-binding domain"/>
    <property type="match status" value="1"/>
</dbReference>
<dbReference type="Gene3D" id="3.30.9.10">
    <property type="entry name" value="D-Amino Acid Oxidase, subunit A, domain 2"/>
    <property type="match status" value="1"/>
</dbReference>
<comment type="similarity">
    <text evidence="2 6">Belongs to the FAD-dependent glycerol-3-phosphate dehydrogenase family.</text>
</comment>
<comment type="cofactor">
    <cofactor evidence="1 6">
        <name>FAD</name>
        <dbReference type="ChEBI" id="CHEBI:57692"/>
    </cofactor>
</comment>
<dbReference type="Gene3D" id="1.10.8.870">
    <property type="entry name" value="Alpha-glycerophosphate oxidase, cap domain"/>
    <property type="match status" value="1"/>
</dbReference>
<feature type="domain" description="FAD dependent oxidoreductase" evidence="7">
    <location>
        <begin position="3"/>
        <end position="358"/>
    </location>
</feature>
<evidence type="ECO:0000259" key="8">
    <source>
        <dbReference type="Pfam" id="PF16901"/>
    </source>
</evidence>
<gene>
    <name evidence="9" type="ORF">HAD_04645</name>
</gene>
<comment type="catalytic activity">
    <reaction evidence="6">
        <text>a quinone + sn-glycerol 3-phosphate = dihydroxyacetone phosphate + a quinol</text>
        <dbReference type="Rhea" id="RHEA:18977"/>
        <dbReference type="ChEBI" id="CHEBI:24646"/>
        <dbReference type="ChEBI" id="CHEBI:57597"/>
        <dbReference type="ChEBI" id="CHEBI:57642"/>
        <dbReference type="ChEBI" id="CHEBI:132124"/>
        <dbReference type="EC" id="1.1.5.3"/>
    </reaction>
</comment>
<dbReference type="Proteomes" id="UP000027446">
    <property type="component" value="Unassembled WGS sequence"/>
</dbReference>
<evidence type="ECO:0000313" key="10">
    <source>
        <dbReference type="Proteomes" id="UP000027446"/>
    </source>
</evidence>
<reference evidence="9 10" key="1">
    <citation type="journal article" date="2014" name="Antonie Van Leeuwenhoek">
        <title>Hyphomonas beringensis sp. nov. and Hyphomonas chukchiensis sp. nov., isolated from surface seawater of the Bering Sea and Chukchi Sea.</title>
        <authorList>
            <person name="Li C."/>
            <person name="Lai Q."/>
            <person name="Li G."/>
            <person name="Dong C."/>
            <person name="Wang J."/>
            <person name="Liao Y."/>
            <person name="Shao Z."/>
        </authorList>
    </citation>
    <scope>NUCLEOTIDE SEQUENCE [LARGE SCALE GENOMIC DNA]</scope>
    <source>
        <strain evidence="9 10">MHS-3</strain>
    </source>
</reference>
<keyword evidence="3 6" id="KW-0285">Flavoprotein</keyword>
<evidence type="ECO:0000256" key="6">
    <source>
        <dbReference type="RuleBase" id="RU361217"/>
    </source>
</evidence>
<dbReference type="GO" id="GO:0046168">
    <property type="term" value="P:glycerol-3-phosphate catabolic process"/>
    <property type="evidence" value="ECO:0007669"/>
    <property type="project" value="TreeGrafter"/>
</dbReference>
<accession>A0A069E4I4</accession>
<dbReference type="Gene3D" id="3.50.50.60">
    <property type="entry name" value="FAD/NAD(P)-binding domain"/>
    <property type="match status" value="1"/>
</dbReference>
<dbReference type="PATRIC" id="fig|1280949.3.peg.947"/>
<dbReference type="InterPro" id="IPR038299">
    <property type="entry name" value="DAO_C_sf"/>
</dbReference>
<dbReference type="RefSeq" id="WP_035569691.1">
    <property type="nucleotide sequence ID" value="NZ_ARYH01000001.1"/>
</dbReference>
<dbReference type="STRING" id="1280949.HAD_04645"/>
<dbReference type="InterPro" id="IPR036188">
    <property type="entry name" value="FAD/NAD-bd_sf"/>
</dbReference>
<dbReference type="Pfam" id="PF16901">
    <property type="entry name" value="DAO_C"/>
    <property type="match status" value="1"/>
</dbReference>
<organism evidence="9 10">
    <name type="scientific">Hyphomonas adhaerens MHS-3</name>
    <dbReference type="NCBI Taxonomy" id="1280949"/>
    <lineage>
        <taxon>Bacteria</taxon>
        <taxon>Pseudomonadati</taxon>
        <taxon>Pseudomonadota</taxon>
        <taxon>Alphaproteobacteria</taxon>
        <taxon>Hyphomonadales</taxon>
        <taxon>Hyphomonadaceae</taxon>
        <taxon>Hyphomonas</taxon>
    </lineage>
</organism>
<evidence type="ECO:0000256" key="4">
    <source>
        <dbReference type="ARBA" id="ARBA00022827"/>
    </source>
</evidence>
<dbReference type="PROSITE" id="PS00977">
    <property type="entry name" value="FAD_G3PDH_1"/>
    <property type="match status" value="1"/>
</dbReference>
<dbReference type="Pfam" id="PF01266">
    <property type="entry name" value="DAO"/>
    <property type="match status" value="1"/>
</dbReference>
<evidence type="ECO:0000259" key="7">
    <source>
        <dbReference type="Pfam" id="PF01266"/>
    </source>
</evidence>
<name>A0A069E4I4_9PROT</name>
<dbReference type="InterPro" id="IPR006076">
    <property type="entry name" value="FAD-dep_OxRdtase"/>
</dbReference>
<evidence type="ECO:0000313" key="9">
    <source>
        <dbReference type="EMBL" id="KCZ84942.1"/>
    </source>
</evidence>
<dbReference type="GO" id="GO:0009331">
    <property type="term" value="C:glycerol-3-phosphate dehydrogenase (FAD) complex"/>
    <property type="evidence" value="ECO:0007669"/>
    <property type="project" value="UniProtKB-UniRule"/>
</dbReference>
<dbReference type="PANTHER" id="PTHR11985:SF15">
    <property type="entry name" value="GLYCEROL-3-PHOSPHATE DEHYDROGENASE, MITOCHONDRIAL"/>
    <property type="match status" value="1"/>
</dbReference>
<dbReference type="EMBL" id="ARYH01000001">
    <property type="protein sequence ID" value="KCZ84942.1"/>
    <property type="molecule type" value="Genomic_DNA"/>
</dbReference>
<dbReference type="OrthoDB" id="9766796at2"/>
<dbReference type="InterPro" id="IPR031656">
    <property type="entry name" value="DAO_C"/>
</dbReference>
<evidence type="ECO:0000256" key="2">
    <source>
        <dbReference type="ARBA" id="ARBA00007330"/>
    </source>
</evidence>
<evidence type="ECO:0000256" key="5">
    <source>
        <dbReference type="ARBA" id="ARBA00023002"/>
    </source>
</evidence>
<evidence type="ECO:0000256" key="3">
    <source>
        <dbReference type="ARBA" id="ARBA00022630"/>
    </source>
</evidence>
<dbReference type="PRINTS" id="PR01001">
    <property type="entry name" value="FADG3PDH"/>
</dbReference>
<dbReference type="NCBIfam" id="NF008899">
    <property type="entry name" value="PRK12266.1"/>
    <property type="match status" value="1"/>
</dbReference>
<dbReference type="GO" id="GO:0004368">
    <property type="term" value="F:glycerol-3-phosphate dehydrogenase (quinone) activity"/>
    <property type="evidence" value="ECO:0007669"/>
    <property type="project" value="UniProtKB-EC"/>
</dbReference>
<dbReference type="EC" id="1.1.5.3" evidence="6"/>
<feature type="domain" description="Alpha-glycerophosphate oxidase C-terminal" evidence="8">
    <location>
        <begin position="380"/>
        <end position="478"/>
    </location>
</feature>
<protein>
    <recommendedName>
        <fullName evidence="6">Glycerol-3-phosphate dehydrogenase</fullName>
        <ecNumber evidence="6">1.1.5.3</ecNumber>
    </recommendedName>
</protein>
<dbReference type="eggNOG" id="COG0578">
    <property type="taxonomic scope" value="Bacteria"/>
</dbReference>
<dbReference type="PANTHER" id="PTHR11985">
    <property type="entry name" value="GLYCEROL-3-PHOSPHATE DEHYDROGENASE"/>
    <property type="match status" value="1"/>
</dbReference>
<dbReference type="NCBIfam" id="NF009906">
    <property type="entry name" value="PRK13369.1"/>
    <property type="match status" value="1"/>
</dbReference>
<keyword evidence="10" id="KW-1185">Reference proteome</keyword>
<proteinExistence type="inferred from homology"/>
<dbReference type="PROSITE" id="PS00978">
    <property type="entry name" value="FAD_G3PDH_2"/>
    <property type="match status" value="1"/>
</dbReference>
<comment type="caution">
    <text evidence="9">The sequence shown here is derived from an EMBL/GenBank/DDBJ whole genome shotgun (WGS) entry which is preliminary data.</text>
</comment>
<keyword evidence="5 6" id="KW-0560">Oxidoreductase</keyword>
<keyword evidence="4" id="KW-0274">FAD</keyword>
<dbReference type="InterPro" id="IPR000447">
    <property type="entry name" value="G3P_DH_FAD-dep"/>
</dbReference>
<dbReference type="AlphaFoldDB" id="A0A069E4I4"/>